<dbReference type="CDD" id="cd07572">
    <property type="entry name" value="nit"/>
    <property type="match status" value="1"/>
</dbReference>
<evidence type="ECO:0000256" key="2">
    <source>
        <dbReference type="ARBA" id="ARBA00022801"/>
    </source>
</evidence>
<dbReference type="SUPFAM" id="SSF56317">
    <property type="entry name" value="Carbon-nitrogen hydrolase"/>
    <property type="match status" value="1"/>
</dbReference>
<evidence type="ECO:0000313" key="5">
    <source>
        <dbReference type="Proteomes" id="UP000325684"/>
    </source>
</evidence>
<dbReference type="InterPro" id="IPR003010">
    <property type="entry name" value="C-N_Hydrolase"/>
</dbReference>
<feature type="domain" description="CN hydrolase" evidence="3">
    <location>
        <begin position="36"/>
        <end position="284"/>
    </location>
</feature>
<dbReference type="PROSITE" id="PS50263">
    <property type="entry name" value="CN_HYDROLASE"/>
    <property type="match status" value="1"/>
</dbReference>
<sequence>MDRITKTWAPAKVFRVCEIVPRTLCSLSVFQGGRDVKVSLVQMNSGSDKAENLKTAAALIDKAVRDEAPDLIVLPEYYAFLGEGRENIHASAETFPDGESYRLMSDLAARHKVTIHAGSVVERDGNNHYNTTLVFGPTGKEIARYRKMHLFDVDIAGGISYRESDTISRGEEVVTYKVGDTTVGCAICYDIRFPELFRKLRDKGSDVIVLPAAFTLMTGKDHWEVLARARAIETQTYFLAVGQVGSHSGGKKWCWGHTMVIDPWGHIVAQCSDRVTTTTARLDLDYNGFVRANVPVAQHHVLA</sequence>
<keyword evidence="5" id="KW-1185">Reference proteome</keyword>
<dbReference type="GO" id="GO:0016811">
    <property type="term" value="F:hydrolase activity, acting on carbon-nitrogen (but not peptide) bonds, in linear amides"/>
    <property type="evidence" value="ECO:0007669"/>
    <property type="project" value="InterPro"/>
</dbReference>
<evidence type="ECO:0000256" key="1">
    <source>
        <dbReference type="ARBA" id="ARBA00010613"/>
    </source>
</evidence>
<dbReference type="PANTHER" id="PTHR23088">
    <property type="entry name" value="NITRILASE-RELATED"/>
    <property type="match status" value="1"/>
</dbReference>
<dbReference type="Proteomes" id="UP000325684">
    <property type="component" value="Unassembled WGS sequence"/>
</dbReference>
<dbReference type="InterPro" id="IPR001110">
    <property type="entry name" value="UPF0012_CS"/>
</dbReference>
<dbReference type="Pfam" id="PF00795">
    <property type="entry name" value="CN_hydrolase"/>
    <property type="match status" value="1"/>
</dbReference>
<comment type="caution">
    <text evidence="4">The sequence shown here is derived from an EMBL/GenBank/DDBJ whole genome shotgun (WGS) entry which is preliminary data.</text>
</comment>
<name>A0A5N3P9Q6_9HYPH</name>
<dbReference type="InterPro" id="IPR036526">
    <property type="entry name" value="C-N_Hydrolase_sf"/>
</dbReference>
<dbReference type="EMBL" id="VCMV01000021">
    <property type="protein sequence ID" value="KAB0266421.1"/>
    <property type="molecule type" value="Genomic_DNA"/>
</dbReference>
<reference evidence="4 5" key="1">
    <citation type="journal article" date="2019" name="Microorganisms">
        <title>Genome Insights into the Novel Species Microvirga brassicacearum, a Rapeseed Endophyte with Biotechnological Potential.</title>
        <authorList>
            <person name="Jimenez-Gomez A."/>
            <person name="Saati-Santamaria Z."/>
            <person name="Igual J.M."/>
            <person name="Rivas R."/>
            <person name="Mateos P.F."/>
            <person name="Garcia-Fraile P."/>
        </authorList>
    </citation>
    <scope>NUCLEOTIDE SEQUENCE [LARGE SCALE GENOMIC DNA]</scope>
    <source>
        <strain evidence="4 5">CDVBN77</strain>
    </source>
</reference>
<dbReference type="InterPro" id="IPR045254">
    <property type="entry name" value="Nit1/2_C-N_Hydrolase"/>
</dbReference>
<keyword evidence="2 4" id="KW-0378">Hydrolase</keyword>
<dbReference type="PANTHER" id="PTHR23088:SF27">
    <property type="entry name" value="DEAMINATED GLUTATHIONE AMIDASE"/>
    <property type="match status" value="1"/>
</dbReference>
<dbReference type="Gene3D" id="3.60.110.10">
    <property type="entry name" value="Carbon-nitrogen hydrolase"/>
    <property type="match status" value="1"/>
</dbReference>
<dbReference type="OrthoDB" id="9811121at2"/>
<gene>
    <name evidence="4" type="ORF">FEZ63_13715</name>
</gene>
<protein>
    <submittedName>
        <fullName evidence="4">Carbon-nitrogen hydrolase family protein</fullName>
    </submittedName>
</protein>
<dbReference type="AlphaFoldDB" id="A0A5N3P9Q6"/>
<evidence type="ECO:0000259" key="3">
    <source>
        <dbReference type="PROSITE" id="PS50263"/>
    </source>
</evidence>
<evidence type="ECO:0000313" key="4">
    <source>
        <dbReference type="EMBL" id="KAB0266421.1"/>
    </source>
</evidence>
<accession>A0A5N3P9Q6</accession>
<proteinExistence type="inferred from homology"/>
<dbReference type="PROSITE" id="PS01227">
    <property type="entry name" value="UPF0012"/>
    <property type="match status" value="1"/>
</dbReference>
<organism evidence="4 5">
    <name type="scientific">Microvirga brassicacearum</name>
    <dbReference type="NCBI Taxonomy" id="2580413"/>
    <lineage>
        <taxon>Bacteria</taxon>
        <taxon>Pseudomonadati</taxon>
        <taxon>Pseudomonadota</taxon>
        <taxon>Alphaproteobacteria</taxon>
        <taxon>Hyphomicrobiales</taxon>
        <taxon>Methylobacteriaceae</taxon>
        <taxon>Microvirga</taxon>
    </lineage>
</organism>
<comment type="similarity">
    <text evidence="1">Belongs to the carbon-nitrogen hydrolase superfamily. NIT1/NIT2 family.</text>
</comment>